<evidence type="ECO:0000256" key="1">
    <source>
        <dbReference type="ARBA" id="ARBA00005725"/>
    </source>
</evidence>
<dbReference type="Gene3D" id="3.40.50.720">
    <property type="entry name" value="NAD(P)-binding Rossmann-like Domain"/>
    <property type="match status" value="1"/>
</dbReference>
<dbReference type="Pfam" id="PF13460">
    <property type="entry name" value="NAD_binding_10"/>
    <property type="match status" value="1"/>
</dbReference>
<dbReference type="PANTHER" id="PTHR47706">
    <property type="entry name" value="NMRA-LIKE FAMILY PROTEIN"/>
    <property type="match status" value="1"/>
</dbReference>
<evidence type="ECO:0000313" key="5">
    <source>
        <dbReference type="EMBL" id="EXV06645.1"/>
    </source>
</evidence>
<evidence type="ECO:0000256" key="3">
    <source>
        <dbReference type="ARBA" id="ARBA00023002"/>
    </source>
</evidence>
<comment type="caution">
    <text evidence="5">The sequence shown here is derived from an EMBL/GenBank/DDBJ whole genome shotgun (WGS) entry which is preliminary data.</text>
</comment>
<dbReference type="AlphaFoldDB" id="A0A0A1V9L7"/>
<organism evidence="5 6">
    <name type="scientific">Metarhizium robertsii</name>
    <dbReference type="NCBI Taxonomy" id="568076"/>
    <lineage>
        <taxon>Eukaryota</taxon>
        <taxon>Fungi</taxon>
        <taxon>Dikarya</taxon>
        <taxon>Ascomycota</taxon>
        <taxon>Pezizomycotina</taxon>
        <taxon>Sordariomycetes</taxon>
        <taxon>Hypocreomycetidae</taxon>
        <taxon>Hypocreales</taxon>
        <taxon>Clavicipitaceae</taxon>
        <taxon>Metarhizium</taxon>
    </lineage>
</organism>
<dbReference type="GO" id="GO:0016491">
    <property type="term" value="F:oxidoreductase activity"/>
    <property type="evidence" value="ECO:0007669"/>
    <property type="project" value="UniProtKB-KW"/>
</dbReference>
<proteinExistence type="inferred from homology"/>
<keyword evidence="3" id="KW-0560">Oxidoreductase</keyword>
<dbReference type="PANTHER" id="PTHR47706:SF4">
    <property type="entry name" value="NMRA-LIKE DOMAIN-CONTAINING PROTEIN"/>
    <property type="match status" value="1"/>
</dbReference>
<dbReference type="EMBL" id="JELW01000001">
    <property type="protein sequence ID" value="EXV06645.1"/>
    <property type="molecule type" value="Genomic_DNA"/>
</dbReference>
<feature type="domain" description="NAD(P)-binding" evidence="4">
    <location>
        <begin position="7"/>
        <end position="143"/>
    </location>
</feature>
<dbReference type="SUPFAM" id="SSF51735">
    <property type="entry name" value="NAD(P)-binding Rossmann-fold domains"/>
    <property type="match status" value="1"/>
</dbReference>
<evidence type="ECO:0000259" key="4">
    <source>
        <dbReference type="Pfam" id="PF13460"/>
    </source>
</evidence>
<evidence type="ECO:0000256" key="2">
    <source>
        <dbReference type="ARBA" id="ARBA00022857"/>
    </source>
</evidence>
<dbReference type="HOGENOM" id="CLU_044876_5_0_1"/>
<sequence length="304" mass="34595">MKVAIVAVGDLARYFIEELRAQGHEAITISRSKKDYLDKLGISQHVSDYSVSSLTSILNDCDAVICTIRAGVPNFTTVHKAILQACQTSPRCKRFIPSAWSGNLEGFPDEPLEWADELQPTLRALGAQKEVSWSAICPGWYADYVYPAKQRYLVDIGEMWPQNYKDKEFTLYGKGCQLVNFTSVRDTARATIMLLQHDRHEWDQYTYLSGEQRTWKQLSEFITARDPEYTVKSKSLASSIRQYIARESEASTTAAIFEIWGHSESLMFPWEKAQRHREKFFPGLKFRTIAELVDEAAAAPASFP</sequence>
<dbReference type="InterPro" id="IPR051609">
    <property type="entry name" value="NmrA/Isoflavone_reductase-like"/>
</dbReference>
<reference evidence="5 6" key="1">
    <citation type="submission" date="2014-02" db="EMBL/GenBank/DDBJ databases">
        <title>The genome sequence of the entomopathogenic fungus Metarhizium robertsii ARSEF 2575.</title>
        <authorList>
            <person name="Giuliano Garisto Donzelli B."/>
            <person name="Roe B.A."/>
            <person name="Macmil S.L."/>
            <person name="Krasnoff S.B."/>
            <person name="Gibson D.M."/>
        </authorList>
    </citation>
    <scope>NUCLEOTIDE SEQUENCE [LARGE SCALE GENOMIC DNA]</scope>
    <source>
        <strain evidence="5 6">ARSEF 2575</strain>
    </source>
</reference>
<dbReference type="InterPro" id="IPR036291">
    <property type="entry name" value="NAD(P)-bd_dom_sf"/>
</dbReference>
<comment type="similarity">
    <text evidence="1">Belongs to the NmrA-type oxidoreductase family. Isoflavone reductase subfamily.</text>
</comment>
<protein>
    <submittedName>
        <fullName evidence="5">NADH(P)-binding domain protein</fullName>
    </submittedName>
</protein>
<name>A0A0A1V9L7_9HYPO</name>
<evidence type="ECO:0000313" key="6">
    <source>
        <dbReference type="Proteomes" id="UP000030151"/>
    </source>
</evidence>
<dbReference type="Gene3D" id="3.90.25.10">
    <property type="entry name" value="UDP-galactose 4-epimerase, domain 1"/>
    <property type="match status" value="1"/>
</dbReference>
<accession>A0A0A1V9L7</accession>
<dbReference type="Proteomes" id="UP000030151">
    <property type="component" value="Unassembled WGS sequence"/>
</dbReference>
<dbReference type="OrthoDB" id="419598at2759"/>
<keyword evidence="2" id="KW-0521">NADP</keyword>
<gene>
    <name evidence="5" type="ORF">X797_001365</name>
</gene>
<dbReference type="InterPro" id="IPR016040">
    <property type="entry name" value="NAD(P)-bd_dom"/>
</dbReference>
<dbReference type="eggNOG" id="ENOG502SNCA">
    <property type="taxonomic scope" value="Eukaryota"/>
</dbReference>